<evidence type="ECO:0000259" key="6">
    <source>
        <dbReference type="Pfam" id="PF00135"/>
    </source>
</evidence>
<feature type="signal peptide" evidence="5">
    <location>
        <begin position="1"/>
        <end position="21"/>
    </location>
</feature>
<comment type="similarity">
    <text evidence="1 5">Belongs to the type-B carboxylesterase/lipase family.</text>
</comment>
<evidence type="ECO:0000313" key="7">
    <source>
        <dbReference type="EMBL" id="KAH9383870.1"/>
    </source>
</evidence>
<dbReference type="AlphaFoldDB" id="A0A9J6H837"/>
<accession>A0A9J6H837</accession>
<dbReference type="InterPro" id="IPR002018">
    <property type="entry name" value="CarbesteraseB"/>
</dbReference>
<sequence length="284" mass="30527">MNNGPVVLGLILRALFSVAYDAERPTERGPVGGRSVEVLGRSVEEYRGIPYAKPPVGELRFKPPVQAERWDEVLDATNGRTACAQVRANGEVLSGDIVYTEDCLYLNVWTTRKASERAPVLVWIYGGGFTYGSASYDNYTGAVLAAKTDCVVVSMNYRVGILGFLNADSPEAPGNVGLLDQHMALVWIKENIHNFGGDPSRVTLFGESAGGMSVHAHVLSPMSRGLFRRAVMLSGNMKALDLVDAVHESVSMGDAVAAIVGCSDGKQKTLVSHPEDVVNCLRAK</sequence>
<dbReference type="InterPro" id="IPR029058">
    <property type="entry name" value="AB_hydrolase_fold"/>
</dbReference>
<dbReference type="GO" id="GO:0005886">
    <property type="term" value="C:plasma membrane"/>
    <property type="evidence" value="ECO:0007669"/>
    <property type="project" value="TreeGrafter"/>
</dbReference>
<dbReference type="InterPro" id="IPR019826">
    <property type="entry name" value="Carboxylesterase_B_AS"/>
</dbReference>
<keyword evidence="5" id="KW-0732">Signal</keyword>
<reference evidence="7 8" key="1">
    <citation type="journal article" date="2020" name="Cell">
        <title>Large-Scale Comparative Analyses of Tick Genomes Elucidate Their Genetic Diversity and Vector Capacities.</title>
        <authorList>
            <consortium name="Tick Genome and Microbiome Consortium (TIGMIC)"/>
            <person name="Jia N."/>
            <person name="Wang J."/>
            <person name="Shi W."/>
            <person name="Du L."/>
            <person name="Sun Y."/>
            <person name="Zhan W."/>
            <person name="Jiang J.F."/>
            <person name="Wang Q."/>
            <person name="Zhang B."/>
            <person name="Ji P."/>
            <person name="Bell-Sakyi L."/>
            <person name="Cui X.M."/>
            <person name="Yuan T.T."/>
            <person name="Jiang B.G."/>
            <person name="Yang W.F."/>
            <person name="Lam T.T."/>
            <person name="Chang Q.C."/>
            <person name="Ding S.J."/>
            <person name="Wang X.J."/>
            <person name="Zhu J.G."/>
            <person name="Ruan X.D."/>
            <person name="Zhao L."/>
            <person name="Wei J.T."/>
            <person name="Ye R.Z."/>
            <person name="Que T.C."/>
            <person name="Du C.H."/>
            <person name="Zhou Y.H."/>
            <person name="Cheng J.X."/>
            <person name="Dai P.F."/>
            <person name="Guo W.B."/>
            <person name="Han X.H."/>
            <person name="Huang E.J."/>
            <person name="Li L.F."/>
            <person name="Wei W."/>
            <person name="Gao Y.C."/>
            <person name="Liu J.Z."/>
            <person name="Shao H.Z."/>
            <person name="Wang X."/>
            <person name="Wang C.C."/>
            <person name="Yang T.C."/>
            <person name="Huo Q.B."/>
            <person name="Li W."/>
            <person name="Chen H.Y."/>
            <person name="Chen S.E."/>
            <person name="Zhou L.G."/>
            <person name="Ni X.B."/>
            <person name="Tian J.H."/>
            <person name="Sheng Y."/>
            <person name="Liu T."/>
            <person name="Pan Y.S."/>
            <person name="Xia L.Y."/>
            <person name="Li J."/>
            <person name="Zhao F."/>
            <person name="Cao W.C."/>
        </authorList>
    </citation>
    <scope>NUCLEOTIDE SEQUENCE [LARGE SCALE GENOMIC DNA]</scope>
    <source>
        <strain evidence="7">HaeL-2018</strain>
    </source>
</reference>
<dbReference type="VEuPathDB" id="VectorBase:HLOH_063920"/>
<dbReference type="PANTHER" id="PTHR43918:SF4">
    <property type="entry name" value="CARBOXYLIC ESTER HYDROLASE"/>
    <property type="match status" value="1"/>
</dbReference>
<dbReference type="SUPFAM" id="SSF53474">
    <property type="entry name" value="alpha/beta-Hydrolases"/>
    <property type="match status" value="1"/>
</dbReference>
<dbReference type="GO" id="GO:0003990">
    <property type="term" value="F:acetylcholinesterase activity"/>
    <property type="evidence" value="ECO:0007669"/>
    <property type="project" value="TreeGrafter"/>
</dbReference>
<feature type="chain" id="PRO_5039962855" description="Carboxylic ester hydrolase" evidence="5">
    <location>
        <begin position="22"/>
        <end position="284"/>
    </location>
</feature>
<dbReference type="EMBL" id="JABSTR010001257">
    <property type="protein sequence ID" value="KAH9383870.1"/>
    <property type="molecule type" value="Genomic_DNA"/>
</dbReference>
<comment type="caution">
    <text evidence="7">The sequence shown here is derived from an EMBL/GenBank/DDBJ whole genome shotgun (WGS) entry which is preliminary data.</text>
</comment>
<keyword evidence="4" id="KW-0325">Glycoprotein</keyword>
<dbReference type="InterPro" id="IPR050654">
    <property type="entry name" value="AChE-related_enzymes"/>
</dbReference>
<dbReference type="OrthoDB" id="6512235at2759"/>
<dbReference type="EC" id="3.1.1.-" evidence="5"/>
<evidence type="ECO:0000313" key="8">
    <source>
        <dbReference type="Proteomes" id="UP000821853"/>
    </source>
</evidence>
<proteinExistence type="inferred from homology"/>
<keyword evidence="3 5" id="KW-0378">Hydrolase</keyword>
<dbReference type="Pfam" id="PF00135">
    <property type="entry name" value="COesterase"/>
    <property type="match status" value="1"/>
</dbReference>
<keyword evidence="2" id="KW-0719">Serine esterase</keyword>
<dbReference type="GO" id="GO:0006581">
    <property type="term" value="P:acetylcholine catabolic process"/>
    <property type="evidence" value="ECO:0007669"/>
    <property type="project" value="TreeGrafter"/>
</dbReference>
<dbReference type="Gene3D" id="3.40.50.1820">
    <property type="entry name" value="alpha/beta hydrolase"/>
    <property type="match status" value="1"/>
</dbReference>
<dbReference type="GO" id="GO:0019695">
    <property type="term" value="P:choline metabolic process"/>
    <property type="evidence" value="ECO:0007669"/>
    <property type="project" value="TreeGrafter"/>
</dbReference>
<dbReference type="GO" id="GO:0005615">
    <property type="term" value="C:extracellular space"/>
    <property type="evidence" value="ECO:0007669"/>
    <property type="project" value="TreeGrafter"/>
</dbReference>
<feature type="domain" description="Carboxylesterase type B" evidence="6">
    <location>
        <begin position="25"/>
        <end position="284"/>
    </location>
</feature>
<dbReference type="PROSITE" id="PS00122">
    <property type="entry name" value="CARBOXYLESTERASE_B_1"/>
    <property type="match status" value="1"/>
</dbReference>
<dbReference type="Proteomes" id="UP000821853">
    <property type="component" value="Unassembled WGS sequence"/>
</dbReference>
<protein>
    <recommendedName>
        <fullName evidence="5">Carboxylic ester hydrolase</fullName>
        <ecNumber evidence="5">3.1.1.-</ecNumber>
    </recommendedName>
</protein>
<gene>
    <name evidence="7" type="ORF">HPB48_025642</name>
</gene>
<evidence type="ECO:0000256" key="2">
    <source>
        <dbReference type="ARBA" id="ARBA00022487"/>
    </source>
</evidence>
<evidence type="ECO:0000256" key="3">
    <source>
        <dbReference type="ARBA" id="ARBA00022801"/>
    </source>
</evidence>
<evidence type="ECO:0000256" key="4">
    <source>
        <dbReference type="ARBA" id="ARBA00023180"/>
    </source>
</evidence>
<dbReference type="OMA" id="TKQPPCI"/>
<organism evidence="7 8">
    <name type="scientific">Haemaphysalis longicornis</name>
    <name type="common">Bush tick</name>
    <dbReference type="NCBI Taxonomy" id="44386"/>
    <lineage>
        <taxon>Eukaryota</taxon>
        <taxon>Metazoa</taxon>
        <taxon>Ecdysozoa</taxon>
        <taxon>Arthropoda</taxon>
        <taxon>Chelicerata</taxon>
        <taxon>Arachnida</taxon>
        <taxon>Acari</taxon>
        <taxon>Parasitiformes</taxon>
        <taxon>Ixodida</taxon>
        <taxon>Ixodoidea</taxon>
        <taxon>Ixodidae</taxon>
        <taxon>Haemaphysalinae</taxon>
        <taxon>Haemaphysalis</taxon>
    </lineage>
</organism>
<dbReference type="PANTHER" id="PTHR43918">
    <property type="entry name" value="ACETYLCHOLINESTERASE"/>
    <property type="match status" value="1"/>
</dbReference>
<evidence type="ECO:0000256" key="1">
    <source>
        <dbReference type="ARBA" id="ARBA00005964"/>
    </source>
</evidence>
<evidence type="ECO:0000256" key="5">
    <source>
        <dbReference type="RuleBase" id="RU361235"/>
    </source>
</evidence>
<name>A0A9J6H837_HAELO</name>
<keyword evidence="8" id="KW-1185">Reference proteome</keyword>